<evidence type="ECO:0000256" key="1">
    <source>
        <dbReference type="SAM" id="MobiDB-lite"/>
    </source>
</evidence>
<gene>
    <name evidence="2" type="ORF">EZS28_012899</name>
</gene>
<organism evidence="2 3">
    <name type="scientific">Streblomastix strix</name>
    <dbReference type="NCBI Taxonomy" id="222440"/>
    <lineage>
        <taxon>Eukaryota</taxon>
        <taxon>Metamonada</taxon>
        <taxon>Preaxostyla</taxon>
        <taxon>Oxymonadida</taxon>
        <taxon>Streblomastigidae</taxon>
        <taxon>Streblomastix</taxon>
    </lineage>
</organism>
<feature type="compositionally biased region" description="Acidic residues" evidence="1">
    <location>
        <begin position="152"/>
        <end position="169"/>
    </location>
</feature>
<protein>
    <submittedName>
        <fullName evidence="2">Uncharacterized protein</fullName>
    </submittedName>
</protein>
<evidence type="ECO:0000313" key="3">
    <source>
        <dbReference type="Proteomes" id="UP000324800"/>
    </source>
</evidence>
<feature type="region of interest" description="Disordered" evidence="1">
    <location>
        <begin position="137"/>
        <end position="169"/>
    </location>
</feature>
<dbReference type="Proteomes" id="UP000324800">
    <property type="component" value="Unassembled WGS sequence"/>
</dbReference>
<evidence type="ECO:0000313" key="2">
    <source>
        <dbReference type="EMBL" id="KAA6391572.1"/>
    </source>
</evidence>
<name>A0A5J4WAL6_9EUKA</name>
<proteinExistence type="predicted"/>
<comment type="caution">
    <text evidence="2">The sequence shown here is derived from an EMBL/GenBank/DDBJ whole genome shotgun (WGS) entry which is preliminary data.</text>
</comment>
<sequence>MASANDFLDLLRETVCEVQSGIHLYDLQTQERELLNFFTSATTESGEGGIILHGPTKTGKTATILNVVYQLAGSDSPLNSPANIQRLNKIRASLSLSVSSQSIMNVQSSETHIESPGMNTERFGRVVKNLISPEIKKSKRKSNIKSMRIDNQDEDDNQDNQDNQDNDEDEVIYVKTIKSETPNDKGSNSDKFGKIARATTTNIKLRAQQPILYSEDIF</sequence>
<reference evidence="2 3" key="1">
    <citation type="submission" date="2019-03" db="EMBL/GenBank/DDBJ databases">
        <title>Single cell metagenomics reveals metabolic interactions within the superorganism composed of flagellate Streblomastix strix and complex community of Bacteroidetes bacteria on its surface.</title>
        <authorList>
            <person name="Treitli S.C."/>
            <person name="Kolisko M."/>
            <person name="Husnik F."/>
            <person name="Keeling P."/>
            <person name="Hampl V."/>
        </authorList>
    </citation>
    <scope>NUCLEOTIDE SEQUENCE [LARGE SCALE GENOMIC DNA]</scope>
    <source>
        <strain evidence="2">ST1C</strain>
    </source>
</reference>
<dbReference type="AlphaFoldDB" id="A0A5J4WAL6"/>
<dbReference type="EMBL" id="SNRW01002837">
    <property type="protein sequence ID" value="KAA6391572.1"/>
    <property type="molecule type" value="Genomic_DNA"/>
</dbReference>
<accession>A0A5J4WAL6</accession>